<dbReference type="GO" id="GO:0016405">
    <property type="term" value="F:CoA-ligase activity"/>
    <property type="evidence" value="ECO:0007669"/>
    <property type="project" value="TreeGrafter"/>
</dbReference>
<name>A0A2J6QX77_HYAVF</name>
<dbReference type="Pfam" id="PF13193">
    <property type="entry name" value="AMP-binding_C"/>
    <property type="match status" value="1"/>
</dbReference>
<feature type="domain" description="AMP-dependent synthetase/ligase" evidence="1">
    <location>
        <begin position="47"/>
        <end position="421"/>
    </location>
</feature>
<gene>
    <name evidence="3" type="ORF">L207DRAFT_558980</name>
</gene>
<dbReference type="Gene3D" id="2.30.38.10">
    <property type="entry name" value="Luciferase, Domain 3"/>
    <property type="match status" value="1"/>
</dbReference>
<dbReference type="Gene3D" id="3.30.300.30">
    <property type="match status" value="1"/>
</dbReference>
<evidence type="ECO:0000259" key="2">
    <source>
        <dbReference type="Pfam" id="PF13193"/>
    </source>
</evidence>
<dbReference type="Gene3D" id="3.40.50.980">
    <property type="match status" value="2"/>
</dbReference>
<dbReference type="STRING" id="1149755.A0A2J6QX77"/>
<dbReference type="CDD" id="cd05911">
    <property type="entry name" value="Firefly_Luc_like"/>
    <property type="match status" value="1"/>
</dbReference>
<sequence length="584" mass="64086">MVFSPPAWVPELPSPPDTVPIWQFMLDDAYGRHPLKSSRNPFTCGLSGKTYTALEMVERTDRLARAISKEFGWQPNQGTEWDKVAGIFALNTIDSMTLAYAVHRLDGLVSPANAAYSASELEFQLKNSGAKALFTCIPLLETSLQAAKATGIPNNRIYILEMPKEFSGDKAIPFKTVGQLIEEGAKLPELAKQKWEKGQGARQTAYLCYSSGTSGLPKGVMISHRNVISNVLQIEAFERPTRQARPKESRTEVALGLLPLSHIYGLVVIAQASSYRGDACIVLPKFELQSFLQAIQTQKIQTLYLVPPIIILMAKSNQACSKYDLSSVRSIFTGAAPLGAETAEELQKLNPSWKIRQGYGLTETCTVVCSSPESDIWFGSSGSLIPGYKAKIVSPEGVEITGYDQPGELVVQSPSVVLGYLNNPKANKETFLDDTDGKGRWMRTGDEAVIRKAPSGNEHIFIVDRIKELIKVKGLQVAPAELEAHLLTHPAVADCAVIPIPDDAAGEVPKAYIVKSSSVGIEDNDRMVAREIAKHVEDHKARHKWLKGGVEFIDVIPKSPSGKILRRLLRDKDKEARRKKGAKL</sequence>
<dbReference type="OrthoDB" id="6509636at2759"/>
<dbReference type="EMBL" id="KZ613965">
    <property type="protein sequence ID" value="PMD30878.1"/>
    <property type="molecule type" value="Genomic_DNA"/>
</dbReference>
<evidence type="ECO:0000313" key="4">
    <source>
        <dbReference type="Proteomes" id="UP000235786"/>
    </source>
</evidence>
<proteinExistence type="predicted"/>
<organism evidence="3 4">
    <name type="scientific">Hyaloscypha variabilis (strain UAMH 11265 / GT02V1 / F)</name>
    <name type="common">Meliniomyces variabilis</name>
    <dbReference type="NCBI Taxonomy" id="1149755"/>
    <lineage>
        <taxon>Eukaryota</taxon>
        <taxon>Fungi</taxon>
        <taxon>Dikarya</taxon>
        <taxon>Ascomycota</taxon>
        <taxon>Pezizomycotina</taxon>
        <taxon>Leotiomycetes</taxon>
        <taxon>Helotiales</taxon>
        <taxon>Hyaloscyphaceae</taxon>
        <taxon>Hyaloscypha</taxon>
        <taxon>Hyaloscypha variabilis</taxon>
    </lineage>
</organism>
<protein>
    <submittedName>
        <fullName evidence="3">Amp dependent CoA ligase-like protein</fullName>
    </submittedName>
</protein>
<keyword evidence="3" id="KW-0436">Ligase</keyword>
<evidence type="ECO:0000259" key="1">
    <source>
        <dbReference type="Pfam" id="PF00501"/>
    </source>
</evidence>
<dbReference type="Pfam" id="PF00501">
    <property type="entry name" value="AMP-binding"/>
    <property type="match status" value="1"/>
</dbReference>
<dbReference type="InterPro" id="IPR020845">
    <property type="entry name" value="AMP-binding_CS"/>
</dbReference>
<dbReference type="PROSITE" id="PS00455">
    <property type="entry name" value="AMP_BINDING"/>
    <property type="match status" value="1"/>
</dbReference>
<keyword evidence="4" id="KW-1185">Reference proteome</keyword>
<evidence type="ECO:0000313" key="3">
    <source>
        <dbReference type="EMBL" id="PMD30878.1"/>
    </source>
</evidence>
<dbReference type="PANTHER" id="PTHR24096">
    <property type="entry name" value="LONG-CHAIN-FATTY-ACID--COA LIGASE"/>
    <property type="match status" value="1"/>
</dbReference>
<dbReference type="InterPro" id="IPR000873">
    <property type="entry name" value="AMP-dep_synth/lig_dom"/>
</dbReference>
<reference evidence="3 4" key="1">
    <citation type="submission" date="2016-04" db="EMBL/GenBank/DDBJ databases">
        <title>A degradative enzymes factory behind the ericoid mycorrhizal symbiosis.</title>
        <authorList>
            <consortium name="DOE Joint Genome Institute"/>
            <person name="Martino E."/>
            <person name="Morin E."/>
            <person name="Grelet G."/>
            <person name="Kuo A."/>
            <person name="Kohler A."/>
            <person name="Daghino S."/>
            <person name="Barry K."/>
            <person name="Choi C."/>
            <person name="Cichocki N."/>
            <person name="Clum A."/>
            <person name="Copeland A."/>
            <person name="Hainaut M."/>
            <person name="Haridas S."/>
            <person name="Labutti K."/>
            <person name="Lindquist E."/>
            <person name="Lipzen A."/>
            <person name="Khouja H.-R."/>
            <person name="Murat C."/>
            <person name="Ohm R."/>
            <person name="Olson A."/>
            <person name="Spatafora J."/>
            <person name="Veneault-Fourrey C."/>
            <person name="Henrissat B."/>
            <person name="Grigoriev I."/>
            <person name="Martin F."/>
            <person name="Perotto S."/>
        </authorList>
    </citation>
    <scope>NUCLEOTIDE SEQUENCE [LARGE SCALE GENOMIC DNA]</scope>
    <source>
        <strain evidence="3 4">F</strain>
    </source>
</reference>
<feature type="domain" description="AMP-binding enzyme C-terminal" evidence="2">
    <location>
        <begin position="481"/>
        <end position="563"/>
    </location>
</feature>
<dbReference type="PANTHER" id="PTHR24096:SF422">
    <property type="entry name" value="BCDNA.GH02901"/>
    <property type="match status" value="1"/>
</dbReference>
<dbReference type="AlphaFoldDB" id="A0A2J6QX77"/>
<accession>A0A2J6QX77</accession>
<dbReference type="InterPro" id="IPR025110">
    <property type="entry name" value="AMP-bd_C"/>
</dbReference>
<dbReference type="SUPFAM" id="SSF56801">
    <property type="entry name" value="Acetyl-CoA synthetase-like"/>
    <property type="match status" value="1"/>
</dbReference>
<dbReference type="InterPro" id="IPR045851">
    <property type="entry name" value="AMP-bd_C_sf"/>
</dbReference>
<dbReference type="Proteomes" id="UP000235786">
    <property type="component" value="Unassembled WGS sequence"/>
</dbReference>